<evidence type="ECO:0000313" key="3">
    <source>
        <dbReference type="Proteomes" id="UP000198870"/>
    </source>
</evidence>
<sequence>MTTVSSSHRKSQPWTRNELILAINLYCKIPFGTIHIRNPKLIELATLLGRTPGSVSYKLANFASIDPTLDRKGAAHTSKLDRDVWTEFFNNWEEMAYESESQMAALKKEPLHDADGNDIYPENHVGDDALRLVKTRVNQQFFRHMILSTYDNRCCITGLSVPDLLVASHIVPWAQDKKNRLNPSNGLCLNALHDKAFDRHLISLSDDFKVMVSPRLKEYREVTDDAGYRFLMESEGKEIRLPRRFLPDVGLVRRHRGLSSDPYR</sequence>
<accession>A0A1G5B388</accession>
<keyword evidence="2" id="KW-0540">Nuclease</keyword>
<dbReference type="Pfam" id="PF13391">
    <property type="entry name" value="HNH_2"/>
    <property type="match status" value="1"/>
</dbReference>
<evidence type="ECO:0000313" key="2">
    <source>
        <dbReference type="EMBL" id="SCX84629.1"/>
    </source>
</evidence>
<gene>
    <name evidence="2" type="ORF">SAMN05216233_101599</name>
</gene>
<dbReference type="EMBL" id="FMUX01000001">
    <property type="protein sequence ID" value="SCX84629.1"/>
    <property type="molecule type" value="Genomic_DNA"/>
</dbReference>
<dbReference type="GO" id="GO:0004519">
    <property type="term" value="F:endonuclease activity"/>
    <property type="evidence" value="ECO:0007669"/>
    <property type="project" value="UniProtKB-KW"/>
</dbReference>
<dbReference type="InterPro" id="IPR003615">
    <property type="entry name" value="HNH_nuc"/>
</dbReference>
<keyword evidence="2" id="KW-0378">Hydrolase</keyword>
<proteinExistence type="predicted"/>
<name>A0A1G5B388_9BACT</name>
<keyword evidence="2" id="KW-0255">Endonuclease</keyword>
<dbReference type="Proteomes" id="UP000198870">
    <property type="component" value="Unassembled WGS sequence"/>
</dbReference>
<keyword evidence="3" id="KW-1185">Reference proteome</keyword>
<dbReference type="OrthoDB" id="9790459at2"/>
<evidence type="ECO:0000259" key="1">
    <source>
        <dbReference type="Pfam" id="PF13391"/>
    </source>
</evidence>
<dbReference type="RefSeq" id="WP_092208037.1">
    <property type="nucleotide sequence ID" value="NZ_FMUX01000001.1"/>
</dbReference>
<protein>
    <submittedName>
        <fullName evidence="2">Putative restriction endonuclease</fullName>
    </submittedName>
</protein>
<dbReference type="AlphaFoldDB" id="A0A1G5B388"/>
<reference evidence="2 3" key="1">
    <citation type="submission" date="2016-10" db="EMBL/GenBank/DDBJ databases">
        <authorList>
            <person name="de Groot N.N."/>
        </authorList>
    </citation>
    <scope>NUCLEOTIDE SEQUENCE [LARGE SCALE GENOMIC DNA]</scope>
    <source>
        <strain evidence="2 3">AA1</strain>
    </source>
</reference>
<organism evidence="2 3">
    <name type="scientific">Desulfoluna spongiiphila</name>
    <dbReference type="NCBI Taxonomy" id="419481"/>
    <lineage>
        <taxon>Bacteria</taxon>
        <taxon>Pseudomonadati</taxon>
        <taxon>Thermodesulfobacteriota</taxon>
        <taxon>Desulfobacteria</taxon>
        <taxon>Desulfobacterales</taxon>
        <taxon>Desulfolunaceae</taxon>
        <taxon>Desulfoluna</taxon>
    </lineage>
</organism>
<feature type="domain" description="HNH nuclease" evidence="1">
    <location>
        <begin position="154"/>
        <end position="204"/>
    </location>
</feature>